<evidence type="ECO:0000313" key="2">
    <source>
        <dbReference type="Proteomes" id="UP000095751"/>
    </source>
</evidence>
<sequence length="241" mass="26815">MIYQEGCQFLVTFGKSIAFPMHQSKETATAANGAAVQQQLGQPEDGREDLLSKYLKRRKRRQQQRKEFSKRRRRDMSLVHSILGATVPADIEDVGVMDIIPNLTGGVTQNLTDLDQIYSVYLEGPNPNFVESARAGLTVQVYTDLTESRNLPSMSVIKDVIINGGFNRERTLPLLPPPSKQPSPQKGNAINVIPLTCGFTQDINIDFKTPLRICDIREPLGPSGNLPDIQIPMVLQNAPCW</sequence>
<accession>A0A1E7ESC2</accession>
<keyword evidence="2" id="KW-1185">Reference proteome</keyword>
<dbReference type="EMBL" id="KV784378">
    <property type="protein sequence ID" value="OEU08908.1"/>
    <property type="molecule type" value="Genomic_DNA"/>
</dbReference>
<dbReference type="KEGG" id="fcy:FRACYDRAFT_249251"/>
<name>A0A1E7ESC2_9STRA</name>
<dbReference type="InParanoid" id="A0A1E7ESC2"/>
<organism evidence="1 2">
    <name type="scientific">Fragilariopsis cylindrus CCMP1102</name>
    <dbReference type="NCBI Taxonomy" id="635003"/>
    <lineage>
        <taxon>Eukaryota</taxon>
        <taxon>Sar</taxon>
        <taxon>Stramenopiles</taxon>
        <taxon>Ochrophyta</taxon>
        <taxon>Bacillariophyta</taxon>
        <taxon>Bacillariophyceae</taxon>
        <taxon>Bacillariophycidae</taxon>
        <taxon>Bacillariales</taxon>
        <taxon>Bacillariaceae</taxon>
        <taxon>Fragilariopsis</taxon>
    </lineage>
</organism>
<proteinExistence type="predicted"/>
<dbReference type="Proteomes" id="UP000095751">
    <property type="component" value="Unassembled WGS sequence"/>
</dbReference>
<reference evidence="1 2" key="1">
    <citation type="submission" date="2016-09" db="EMBL/GenBank/DDBJ databases">
        <title>Extensive genetic diversity and differential bi-allelic expression allows diatom success in the polar Southern Ocean.</title>
        <authorList>
            <consortium name="DOE Joint Genome Institute"/>
            <person name="Mock T."/>
            <person name="Otillar R.P."/>
            <person name="Strauss J."/>
            <person name="Dupont C."/>
            <person name="Frickenhaus S."/>
            <person name="Maumus F."/>
            <person name="Mcmullan M."/>
            <person name="Sanges R."/>
            <person name="Schmutz J."/>
            <person name="Toseland A."/>
            <person name="Valas R."/>
            <person name="Veluchamy A."/>
            <person name="Ward B.J."/>
            <person name="Allen A."/>
            <person name="Barry K."/>
            <person name="Falciatore A."/>
            <person name="Ferrante M."/>
            <person name="Fortunato A.E."/>
            <person name="Gloeckner G."/>
            <person name="Gruber A."/>
            <person name="Hipkin R."/>
            <person name="Janech M."/>
            <person name="Kroth P."/>
            <person name="Leese F."/>
            <person name="Lindquist E."/>
            <person name="Lyon B.R."/>
            <person name="Martin J."/>
            <person name="Mayer C."/>
            <person name="Parker M."/>
            <person name="Quesneville H."/>
            <person name="Raymond J."/>
            <person name="Uhlig C."/>
            <person name="Valentin K.U."/>
            <person name="Worden A.Z."/>
            <person name="Armbrust E.V."/>
            <person name="Bowler C."/>
            <person name="Green B."/>
            <person name="Moulton V."/>
            <person name="Van Oosterhout C."/>
            <person name="Grigoriev I."/>
        </authorList>
    </citation>
    <scope>NUCLEOTIDE SEQUENCE [LARGE SCALE GENOMIC DNA]</scope>
    <source>
        <strain evidence="1 2">CCMP1102</strain>
    </source>
</reference>
<gene>
    <name evidence="1" type="ORF">FRACYDRAFT_249251</name>
</gene>
<evidence type="ECO:0000313" key="1">
    <source>
        <dbReference type="EMBL" id="OEU08908.1"/>
    </source>
</evidence>
<protein>
    <submittedName>
        <fullName evidence="1">Uncharacterized protein</fullName>
    </submittedName>
</protein>
<dbReference type="AlphaFoldDB" id="A0A1E7ESC2"/>